<keyword evidence="4" id="KW-1185">Reference proteome</keyword>
<reference evidence="3 4" key="1">
    <citation type="journal article" date="2021" name="MBio">
        <title>A New Model Trypanosomatid, Novymonas esmeraldas: Genomic Perception of Its 'Candidatus Pandoraea novymonadis' Endosymbiont.</title>
        <authorList>
            <person name="Zakharova A."/>
            <person name="Saura A."/>
            <person name="Butenko A."/>
            <person name="Podesvova L."/>
            <person name="Warmusova S."/>
            <person name="Kostygov A.Y."/>
            <person name="Nenarokova A."/>
            <person name="Lukes J."/>
            <person name="Opperdoes F.R."/>
            <person name="Yurchenko V."/>
        </authorList>
    </citation>
    <scope>NUCLEOTIDE SEQUENCE [LARGE SCALE GENOMIC DNA]</scope>
    <source>
        <strain evidence="3 4">E262AT.01</strain>
    </source>
</reference>
<feature type="compositionally biased region" description="Low complexity" evidence="1">
    <location>
        <begin position="336"/>
        <end position="347"/>
    </location>
</feature>
<comment type="caution">
    <text evidence="3">The sequence shown here is derived from an EMBL/GenBank/DDBJ whole genome shotgun (WGS) entry which is preliminary data.</text>
</comment>
<feature type="compositionally biased region" description="Low complexity" evidence="1">
    <location>
        <begin position="426"/>
        <end position="441"/>
    </location>
</feature>
<feature type="region of interest" description="Disordered" evidence="1">
    <location>
        <begin position="334"/>
        <end position="553"/>
    </location>
</feature>
<dbReference type="PANTHER" id="PTHR19932:SF10">
    <property type="entry name" value="WD REPEAT AND HMG-BOX DNA-BINDING PROTEIN 1"/>
    <property type="match status" value="1"/>
</dbReference>
<dbReference type="PANTHER" id="PTHR19932">
    <property type="entry name" value="WD REPEAT AND HMG-BOX DNA BINDING PROTEIN"/>
    <property type="match status" value="1"/>
</dbReference>
<protein>
    <submittedName>
        <fullName evidence="3">WD repeat and HMG-box DNA-binding protein</fullName>
    </submittedName>
</protein>
<feature type="compositionally biased region" description="Acidic residues" evidence="1">
    <location>
        <begin position="502"/>
        <end position="516"/>
    </location>
</feature>
<evidence type="ECO:0000259" key="2">
    <source>
        <dbReference type="Pfam" id="PF12341"/>
    </source>
</evidence>
<dbReference type="GO" id="GO:0006261">
    <property type="term" value="P:DNA-templated DNA replication"/>
    <property type="evidence" value="ECO:0007669"/>
    <property type="project" value="TreeGrafter"/>
</dbReference>
<dbReference type="Pfam" id="PF12341">
    <property type="entry name" value="Mcl1_mid"/>
    <property type="match status" value="1"/>
</dbReference>
<dbReference type="SMART" id="SM00320">
    <property type="entry name" value="WD40"/>
    <property type="match status" value="3"/>
</dbReference>
<feature type="compositionally biased region" description="Acidic residues" evidence="1">
    <location>
        <begin position="348"/>
        <end position="357"/>
    </location>
</feature>
<dbReference type="Gene3D" id="2.130.10.10">
    <property type="entry name" value="YVTN repeat-like/Quinoprotein amine dehydrogenase"/>
    <property type="match status" value="1"/>
</dbReference>
<feature type="region of interest" description="Disordered" evidence="1">
    <location>
        <begin position="1059"/>
        <end position="1078"/>
    </location>
</feature>
<feature type="compositionally biased region" description="Polar residues" evidence="1">
    <location>
        <begin position="360"/>
        <end position="374"/>
    </location>
</feature>
<dbReference type="GO" id="GO:0003682">
    <property type="term" value="F:chromatin binding"/>
    <property type="evidence" value="ECO:0007669"/>
    <property type="project" value="TreeGrafter"/>
</dbReference>
<dbReference type="GO" id="GO:0006281">
    <property type="term" value="P:DNA repair"/>
    <property type="evidence" value="ECO:0007669"/>
    <property type="project" value="TreeGrafter"/>
</dbReference>
<feature type="compositionally biased region" description="Basic and acidic residues" evidence="1">
    <location>
        <begin position="378"/>
        <end position="393"/>
    </location>
</feature>
<feature type="region of interest" description="Disordered" evidence="1">
    <location>
        <begin position="1032"/>
        <end position="1052"/>
    </location>
</feature>
<feature type="compositionally biased region" description="Acidic residues" evidence="1">
    <location>
        <begin position="408"/>
        <end position="425"/>
    </location>
</feature>
<proteinExistence type="predicted"/>
<feature type="compositionally biased region" description="Low complexity" evidence="1">
    <location>
        <begin position="1059"/>
        <end position="1072"/>
    </location>
</feature>
<feature type="domain" description="WDHD1/CFT4 second beta-propeller" evidence="2">
    <location>
        <begin position="594"/>
        <end position="886"/>
    </location>
</feature>
<dbReference type="InterPro" id="IPR022100">
    <property type="entry name" value="WDHD1/CFT4_beta-prop_2nd"/>
</dbReference>
<evidence type="ECO:0000313" key="3">
    <source>
        <dbReference type="EMBL" id="KAK7197780.1"/>
    </source>
</evidence>
<feature type="region of interest" description="Disordered" evidence="1">
    <location>
        <begin position="1341"/>
        <end position="1385"/>
    </location>
</feature>
<feature type="compositionally biased region" description="Pro residues" evidence="1">
    <location>
        <begin position="1186"/>
        <end position="1195"/>
    </location>
</feature>
<feature type="compositionally biased region" description="Low complexity" evidence="1">
    <location>
        <begin position="1233"/>
        <end position="1250"/>
    </location>
</feature>
<evidence type="ECO:0000256" key="1">
    <source>
        <dbReference type="SAM" id="MobiDB-lite"/>
    </source>
</evidence>
<feature type="compositionally biased region" description="Basic and acidic residues" evidence="1">
    <location>
        <begin position="484"/>
        <end position="501"/>
    </location>
</feature>
<dbReference type="SUPFAM" id="SSF50978">
    <property type="entry name" value="WD40 repeat-like"/>
    <property type="match status" value="1"/>
</dbReference>
<keyword evidence="3" id="KW-0238">DNA-binding</keyword>
<dbReference type="InterPro" id="IPR036322">
    <property type="entry name" value="WD40_repeat_dom_sf"/>
</dbReference>
<feature type="compositionally biased region" description="Low complexity" evidence="1">
    <location>
        <begin position="397"/>
        <end position="406"/>
    </location>
</feature>
<dbReference type="GO" id="GO:0000278">
    <property type="term" value="P:mitotic cell cycle"/>
    <property type="evidence" value="ECO:0007669"/>
    <property type="project" value="TreeGrafter"/>
</dbReference>
<dbReference type="GO" id="GO:0003677">
    <property type="term" value="F:DNA binding"/>
    <property type="evidence" value="ECO:0007669"/>
    <property type="project" value="UniProtKB-KW"/>
</dbReference>
<feature type="compositionally biased region" description="Pro residues" evidence="1">
    <location>
        <begin position="1095"/>
        <end position="1111"/>
    </location>
</feature>
<accession>A0AAW0EXE6</accession>
<feature type="region of interest" description="Disordered" evidence="1">
    <location>
        <begin position="1089"/>
        <end position="1198"/>
    </location>
</feature>
<gene>
    <name evidence="3" type="ORF">NESM_000730900</name>
</gene>
<dbReference type="InterPro" id="IPR001680">
    <property type="entry name" value="WD40_rpt"/>
</dbReference>
<dbReference type="EMBL" id="JAECZO010000119">
    <property type="protein sequence ID" value="KAK7197780.1"/>
    <property type="molecule type" value="Genomic_DNA"/>
</dbReference>
<evidence type="ECO:0000313" key="4">
    <source>
        <dbReference type="Proteomes" id="UP001430356"/>
    </source>
</evidence>
<dbReference type="InterPro" id="IPR015943">
    <property type="entry name" value="WD40/YVTN_repeat-like_dom_sf"/>
</dbReference>
<feature type="compositionally biased region" description="Basic residues" evidence="1">
    <location>
        <begin position="527"/>
        <end position="536"/>
    </location>
</feature>
<name>A0AAW0EXE6_9TRYP</name>
<feature type="compositionally biased region" description="Acidic residues" evidence="1">
    <location>
        <begin position="541"/>
        <end position="551"/>
    </location>
</feature>
<feature type="compositionally biased region" description="Acidic residues" evidence="1">
    <location>
        <begin position="1362"/>
        <end position="1372"/>
    </location>
</feature>
<feature type="region of interest" description="Disordered" evidence="1">
    <location>
        <begin position="1215"/>
        <end position="1277"/>
    </location>
</feature>
<sequence>MLAFRDAHVAGATRVSVAGQHLLTGGADGVVALYATRLWPGAAPLWSIRCHDGAVTDVLLADSLELAITCGRDGRILLHECPFDSATLVSRVVCQVTGEVRCLQLDAERRRLYIAGDSLRCLDMSLAKFHIRTVPLVVPHPLVALAVSPCGRLIAMASASGELGVVPAETSAAATAAPLVFSAALSPTARRNDAAMYRMSWCPTTAVAGGPLLLMVPTATEVQVYSLDRDGGVATTPSRMRAVGGLHDSHLVDLHGALAYPVSKARMACVLVSHDAVFVGKVEGRSLSMLRHTSERYDGAAVTDVQVNAVSGDVVVGLADGRVSLLRRAALKAWRPSSAPAASGASALDEDKDDAGEDSAASQEPPQTQASNTPAPRGEVRRERHAQRREAARLRTRATQRAARNNNNDDDDGFINDDDDDDDASESSVDSEASSSASSDSDVAREDFAKVVVDLTHHGASLRGNDRDRPSRWRDGNDAAALAHAEREAERQQGGRSRFLDDEAEEATTSEEEAEWDGNGSGGERRGPRRHRRRRATATSAEDEEDEEEGDGASVLGHAEEEDGAGAEALQSTAAAARAGVSAPAFTRGVVDYSLQVGATPVGEGGSCYLAYNSVGYIHCSREATTVHFHDVSYPAVRVQLRDTILMGALSPVGAAFIVVPADPAEGQGSVDESPRLSVFYHAFTALGAQAEWRVALLPGETVRCVAAGIRYVAVATSHYLRILSLSGLELAVLSKCHRIVAMVGTSSRALLSSFKADFDPLAIIALTGTGELVMEVIDVGARTAALAPRAVPLTELPDGSTHQLQWFGWSEDGLLHVADTAGVVRVYTESWGGSWVPVYDPRTLADQSDALWIYGVSESALLAYRYSRNDPSYPAAAASGLSTELVPLLLPLTRTMGEDGLERWDRLLRQQLRSDELKRHSSFYSATIAKYDEVHDHHLLHYFDAALKGQQTTRAMELAMHMEVYDRIVKCAQVANTSGYAKLVPKLLALYEMRVASKQRRRCKLPTKEQLASDKKKDDLLQRLLAQNAKAKSAAGDAVEGDREAVAAPTSPPRALAAAAVSPSAASTATTVDVDGASAPVRRHISFSNEAAAPPRPPPTQPPPAPPAAPVLPSAMPAPSRKVVNPFSKSPAPPASTAPHGDAARRTLLPPPSPPTQHQTRLPTPTLTLTPAAATASANRVLGSSPPPPQPTPPRVAAGIAARATTTAVAAAVESEAATDVSPAVTVSPGGSRASAAHTATPSPPRASALVAQPHHDSLQHHHHRDGPRSTAPSPNAFVARELPTSTATAPADPFLLQQQQQPPLQSVADVGNFSSLSGGGAAAGTLISVHSLLDVGHGDATPVVRSDSFGEALRKRYRDDEDEDDDDDVGDAPATTLPRLSVS</sequence>
<feature type="compositionally biased region" description="Low complexity" evidence="1">
    <location>
        <begin position="1163"/>
        <end position="1177"/>
    </location>
</feature>
<dbReference type="Proteomes" id="UP001430356">
    <property type="component" value="Unassembled WGS sequence"/>
</dbReference>
<feature type="compositionally biased region" description="Basic and acidic residues" evidence="1">
    <location>
        <begin position="464"/>
        <end position="477"/>
    </location>
</feature>
<dbReference type="GO" id="GO:0043596">
    <property type="term" value="C:nuclear replication fork"/>
    <property type="evidence" value="ECO:0007669"/>
    <property type="project" value="TreeGrafter"/>
</dbReference>
<organism evidence="3 4">
    <name type="scientific">Novymonas esmeraldas</name>
    <dbReference type="NCBI Taxonomy" id="1808958"/>
    <lineage>
        <taxon>Eukaryota</taxon>
        <taxon>Discoba</taxon>
        <taxon>Euglenozoa</taxon>
        <taxon>Kinetoplastea</taxon>
        <taxon>Metakinetoplastina</taxon>
        <taxon>Trypanosomatida</taxon>
        <taxon>Trypanosomatidae</taxon>
        <taxon>Novymonas</taxon>
    </lineage>
</organism>